<dbReference type="GO" id="GO:0016758">
    <property type="term" value="F:hexosyltransferase activity"/>
    <property type="evidence" value="ECO:0007669"/>
    <property type="project" value="InterPro"/>
</dbReference>
<comment type="similarity">
    <text evidence="2 11">Belongs to the glycosyltransferase 31 family.</text>
</comment>
<dbReference type="AlphaFoldDB" id="A0A9P0F654"/>
<keyword evidence="6" id="KW-0735">Signal-anchor</keyword>
<comment type="subcellular location">
    <subcellularLocation>
        <location evidence="1 11">Golgi apparatus membrane</location>
        <topology evidence="1 11">Single-pass type II membrane protein</topology>
    </subcellularLocation>
</comment>
<dbReference type="GO" id="GO:0006493">
    <property type="term" value="P:protein O-linked glycosylation"/>
    <property type="evidence" value="ECO:0007669"/>
    <property type="project" value="TreeGrafter"/>
</dbReference>
<organism evidence="12 13">
    <name type="scientific">Bemisia tabaci</name>
    <name type="common">Sweetpotato whitefly</name>
    <name type="synonym">Aleurodes tabaci</name>
    <dbReference type="NCBI Taxonomy" id="7038"/>
    <lineage>
        <taxon>Eukaryota</taxon>
        <taxon>Metazoa</taxon>
        <taxon>Ecdysozoa</taxon>
        <taxon>Arthropoda</taxon>
        <taxon>Hexapoda</taxon>
        <taxon>Insecta</taxon>
        <taxon>Pterygota</taxon>
        <taxon>Neoptera</taxon>
        <taxon>Paraneoptera</taxon>
        <taxon>Hemiptera</taxon>
        <taxon>Sternorrhyncha</taxon>
        <taxon>Aleyrodoidea</taxon>
        <taxon>Aleyrodidae</taxon>
        <taxon>Aleyrodinae</taxon>
        <taxon>Bemisia</taxon>
    </lineage>
</organism>
<keyword evidence="3 11" id="KW-0328">Glycosyltransferase</keyword>
<evidence type="ECO:0000313" key="12">
    <source>
        <dbReference type="EMBL" id="CAH0393948.1"/>
    </source>
</evidence>
<evidence type="ECO:0000256" key="2">
    <source>
        <dbReference type="ARBA" id="ARBA00008661"/>
    </source>
</evidence>
<dbReference type="PANTHER" id="PTHR11214:SF314">
    <property type="entry name" value="HEXOSYLTRANSFERASE"/>
    <property type="match status" value="1"/>
</dbReference>
<dbReference type="FunFam" id="3.90.550.50:FF:000001">
    <property type="entry name" value="Hexosyltransferase"/>
    <property type="match status" value="1"/>
</dbReference>
<sequence length="367" mass="42563">MLYIFKRLRKLLQVPQHPFSRPSGLQAAGISALFLCILTFIVVSHDSREYEQNKEVLGWEPYKNRTVAALLAVIDSEEGAEEVLEDPECSSSLLLVVVVHSSPKNEERRMAVRHTWGSANDPSVKVVFLLGKLRNESTEFQERISKEQESFDDIIQENFIDTYHNLTIKSVLMLRWFVQNCRQAKYLFKTDDDMFVDYRVLTKSLREPLPKRIDPENFLGGVLSQDARPIKNITDKWFMPSYLYAESTYPDYVAGAGYLMSSQVAQKLYKASFEVEMIHMEDVYVTGICAQRAGIEPISLFGFTYAEIKKFNCKTRFFMSHRMTPHEMSDSWTTLTNCSSATFVQSIFQEEECGMWEKFKNLLRRYI</sequence>
<evidence type="ECO:0000256" key="9">
    <source>
        <dbReference type="ARBA" id="ARBA00023136"/>
    </source>
</evidence>
<dbReference type="EMBL" id="OU963868">
    <property type="protein sequence ID" value="CAH0393948.1"/>
    <property type="molecule type" value="Genomic_DNA"/>
</dbReference>
<evidence type="ECO:0000256" key="6">
    <source>
        <dbReference type="ARBA" id="ARBA00022968"/>
    </source>
</evidence>
<evidence type="ECO:0000256" key="10">
    <source>
        <dbReference type="ARBA" id="ARBA00023180"/>
    </source>
</evidence>
<gene>
    <name evidence="12" type="ORF">BEMITA_LOCUS12299</name>
</gene>
<reference evidence="12" key="1">
    <citation type="submission" date="2021-12" db="EMBL/GenBank/DDBJ databases">
        <authorList>
            <person name="King R."/>
        </authorList>
    </citation>
    <scope>NUCLEOTIDE SEQUENCE</scope>
</reference>
<name>A0A9P0F654_BEMTA</name>
<evidence type="ECO:0000256" key="1">
    <source>
        <dbReference type="ARBA" id="ARBA00004323"/>
    </source>
</evidence>
<keyword evidence="13" id="KW-1185">Reference proteome</keyword>
<dbReference type="Proteomes" id="UP001152759">
    <property type="component" value="Chromosome 7"/>
</dbReference>
<dbReference type="EC" id="2.4.1.-" evidence="11"/>
<protein>
    <recommendedName>
        <fullName evidence="11">Hexosyltransferase</fullName>
        <ecNumber evidence="11">2.4.1.-</ecNumber>
    </recommendedName>
</protein>
<keyword evidence="9" id="KW-0472">Membrane</keyword>
<evidence type="ECO:0000256" key="4">
    <source>
        <dbReference type="ARBA" id="ARBA00022679"/>
    </source>
</evidence>
<proteinExistence type="inferred from homology"/>
<evidence type="ECO:0000256" key="3">
    <source>
        <dbReference type="ARBA" id="ARBA00022676"/>
    </source>
</evidence>
<evidence type="ECO:0000256" key="5">
    <source>
        <dbReference type="ARBA" id="ARBA00022692"/>
    </source>
</evidence>
<evidence type="ECO:0000256" key="7">
    <source>
        <dbReference type="ARBA" id="ARBA00022989"/>
    </source>
</evidence>
<keyword evidence="8 11" id="KW-0333">Golgi apparatus</keyword>
<keyword evidence="7" id="KW-1133">Transmembrane helix</keyword>
<evidence type="ECO:0000256" key="8">
    <source>
        <dbReference type="ARBA" id="ARBA00023034"/>
    </source>
</evidence>
<keyword evidence="4" id="KW-0808">Transferase</keyword>
<dbReference type="Pfam" id="PF01762">
    <property type="entry name" value="Galactosyl_T"/>
    <property type="match status" value="1"/>
</dbReference>
<dbReference type="InterPro" id="IPR002659">
    <property type="entry name" value="Glyco_trans_31"/>
</dbReference>
<evidence type="ECO:0000313" key="13">
    <source>
        <dbReference type="Proteomes" id="UP001152759"/>
    </source>
</evidence>
<keyword evidence="10" id="KW-0325">Glycoprotein</keyword>
<dbReference type="GO" id="GO:0000139">
    <property type="term" value="C:Golgi membrane"/>
    <property type="evidence" value="ECO:0007669"/>
    <property type="project" value="UniProtKB-SubCell"/>
</dbReference>
<accession>A0A9P0F654</accession>
<evidence type="ECO:0000256" key="11">
    <source>
        <dbReference type="RuleBase" id="RU363063"/>
    </source>
</evidence>
<keyword evidence="5" id="KW-0812">Transmembrane</keyword>
<dbReference type="PANTHER" id="PTHR11214">
    <property type="entry name" value="BETA-1,3-N-ACETYLGLUCOSAMINYLTRANSFERASE"/>
    <property type="match status" value="1"/>
</dbReference>
<dbReference type="Gene3D" id="3.90.550.50">
    <property type="match status" value="1"/>
</dbReference>